<feature type="domain" description="HTH luxR-type" evidence="4">
    <location>
        <begin position="811"/>
        <end position="876"/>
    </location>
</feature>
<evidence type="ECO:0000313" key="6">
    <source>
        <dbReference type="Proteomes" id="UP000289260"/>
    </source>
</evidence>
<evidence type="ECO:0000259" key="4">
    <source>
        <dbReference type="PROSITE" id="PS50043"/>
    </source>
</evidence>
<evidence type="ECO:0000256" key="2">
    <source>
        <dbReference type="ARBA" id="ARBA00023125"/>
    </source>
</evidence>
<dbReference type="PANTHER" id="PTHR44688">
    <property type="entry name" value="DNA-BINDING TRANSCRIPTIONAL ACTIVATOR DEVR_DOSR"/>
    <property type="match status" value="1"/>
</dbReference>
<evidence type="ECO:0000313" key="5">
    <source>
        <dbReference type="EMBL" id="QBE48652.1"/>
    </source>
</evidence>
<keyword evidence="2" id="KW-0238">DNA-binding</keyword>
<dbReference type="PRINTS" id="PR00038">
    <property type="entry name" value="HTHLUXR"/>
</dbReference>
<dbReference type="EMBL" id="CP035806">
    <property type="protein sequence ID" value="QBE48652.1"/>
    <property type="molecule type" value="Genomic_DNA"/>
</dbReference>
<evidence type="ECO:0000256" key="1">
    <source>
        <dbReference type="ARBA" id="ARBA00023015"/>
    </source>
</evidence>
<dbReference type="Gene3D" id="1.10.10.10">
    <property type="entry name" value="Winged helix-like DNA-binding domain superfamily/Winged helix DNA-binding domain"/>
    <property type="match status" value="1"/>
</dbReference>
<dbReference type="PROSITE" id="PS50043">
    <property type="entry name" value="HTH_LUXR_2"/>
    <property type="match status" value="1"/>
</dbReference>
<dbReference type="GO" id="GO:0006355">
    <property type="term" value="P:regulation of DNA-templated transcription"/>
    <property type="evidence" value="ECO:0007669"/>
    <property type="project" value="InterPro"/>
</dbReference>
<dbReference type="InterPro" id="IPR036388">
    <property type="entry name" value="WH-like_DNA-bd_sf"/>
</dbReference>
<reference evidence="5 6" key="1">
    <citation type="submission" date="2019-02" db="EMBL/GenBank/DDBJ databases">
        <authorList>
            <person name="Sun L."/>
            <person name="Pan D."/>
            <person name="Wu X."/>
        </authorList>
    </citation>
    <scope>NUCLEOTIDE SEQUENCE [LARGE SCALE GENOMIC DNA]</scope>
    <source>
        <strain evidence="5 6">JW-1</strain>
    </source>
</reference>
<name>A0A4P6KEG6_9MICO</name>
<gene>
    <name evidence="5" type="ORF">EVS81_07255</name>
</gene>
<proteinExistence type="predicted"/>
<dbReference type="AlphaFoldDB" id="A0A4P6KEG6"/>
<dbReference type="PROSITE" id="PS00622">
    <property type="entry name" value="HTH_LUXR_1"/>
    <property type="match status" value="1"/>
</dbReference>
<dbReference type="CDD" id="cd06170">
    <property type="entry name" value="LuxR_C_like"/>
    <property type="match status" value="1"/>
</dbReference>
<dbReference type="SUPFAM" id="SSF52540">
    <property type="entry name" value="P-loop containing nucleoside triphosphate hydrolases"/>
    <property type="match status" value="1"/>
</dbReference>
<evidence type="ECO:0000256" key="3">
    <source>
        <dbReference type="ARBA" id="ARBA00023163"/>
    </source>
</evidence>
<dbReference type="InterPro" id="IPR016032">
    <property type="entry name" value="Sig_transdc_resp-reg_C-effctor"/>
</dbReference>
<dbReference type="Proteomes" id="UP000289260">
    <property type="component" value="Chromosome"/>
</dbReference>
<dbReference type="Pfam" id="PF00196">
    <property type="entry name" value="GerE"/>
    <property type="match status" value="1"/>
</dbReference>
<dbReference type="SUPFAM" id="SSF46894">
    <property type="entry name" value="C-terminal effector domain of the bipartite response regulators"/>
    <property type="match status" value="1"/>
</dbReference>
<dbReference type="InterPro" id="IPR000792">
    <property type="entry name" value="Tscrpt_reg_LuxR_C"/>
</dbReference>
<protein>
    <submittedName>
        <fullName evidence="5">LuxR family transcriptional regulator</fullName>
    </submittedName>
</protein>
<sequence>METFTLQLEECGTTTASPAAVASAVTESSTPERLEAVVETLIAPGSVSLLIGGAGTGKNRLVQEAATALSERLGERVAMISLIPPTDPMTGIAGHLGRRFPAAPPDSGSRISAAEADPIGARLMEAVDREAQRGAPLIVAQGLDQYSTEATLMLDRLVRSRRSRVVGTARRLSGAAAHVARDPRVHTITVPPLTVEECRRFVERLLGVELVELETLRRWYRLTEGNSLSLTLLVLALDRQGLIGRHRGVAYELPGAVAVPSEFGDFLRETCSPEELRTLELVANVEPMFESTFVELLDPEHVAGLQERGILALGSTPNGNFTLSLRHQMLAAAVREQMSPSRVVEVSEQLFSALQQELGDGGPYRAPSLLLRAVEMGLDAHRNLPLSWLSEALEGLSDGADPGRRLRIALALAAHPDASTSQLASAALQAVRIARMMGDRARLDEGLEHVREAVGRLRRSAASPATERVRLQLALVEHCVMDREDPSEAASVLDELEREFADSDGPIREAILSARVQLLASTGQLRQALERAPQVDEIGSMPVEWERTRARAVSALILSQQGRSEAAIRLADHSAAIAAIGEQQLDNAKLLRFCSFIGSWSCGSIEEARHTLGEFAAESFADVHFSGLVETCSVLIALADGKWRLAAQRAERLKARLAESDRYGLTGLANAALALALAALGEKEASRRAIRQAETRQLGLSQMVAGYARLMTLRARQWNADVGTAALGLRLAAWARAEQLDGIELQALHLLAVESPDEATIYRARIQTLAGSVQLPMSAVLLAHCEELFDGHSAWDTPPARTLTEFGLWVPLPLTEALSAREREIAMFAALGYSSRWIAEQFHLSVRTVDTHLRHVFTKLHVGGRDELRQWFRREHSLG</sequence>
<keyword evidence="1" id="KW-0805">Transcription regulation</keyword>
<keyword evidence="3" id="KW-0804">Transcription</keyword>
<dbReference type="SMART" id="SM00421">
    <property type="entry name" value="HTH_LUXR"/>
    <property type="match status" value="1"/>
</dbReference>
<dbReference type="PANTHER" id="PTHR44688:SF16">
    <property type="entry name" value="DNA-BINDING TRANSCRIPTIONAL ACTIVATOR DEVR_DOSR"/>
    <property type="match status" value="1"/>
</dbReference>
<dbReference type="GO" id="GO:0003677">
    <property type="term" value="F:DNA binding"/>
    <property type="evidence" value="ECO:0007669"/>
    <property type="project" value="UniProtKB-KW"/>
</dbReference>
<dbReference type="InterPro" id="IPR027417">
    <property type="entry name" value="P-loop_NTPase"/>
</dbReference>
<organism evidence="5 6">
    <name type="scientific">Leucobacter triazinivorans</name>
    <dbReference type="NCBI Taxonomy" id="1784719"/>
    <lineage>
        <taxon>Bacteria</taxon>
        <taxon>Bacillati</taxon>
        <taxon>Actinomycetota</taxon>
        <taxon>Actinomycetes</taxon>
        <taxon>Micrococcales</taxon>
        <taxon>Microbacteriaceae</taxon>
        <taxon>Leucobacter</taxon>
    </lineage>
</organism>
<keyword evidence="6" id="KW-1185">Reference proteome</keyword>
<accession>A0A4P6KEG6</accession>
<dbReference type="OrthoDB" id="3197423at2"/>
<dbReference type="KEGG" id="ltr:EVS81_07255"/>
<dbReference type="RefSeq" id="WP_130109787.1">
    <property type="nucleotide sequence ID" value="NZ_CP035806.1"/>
</dbReference>